<comment type="caution">
    <text evidence="2">The sequence shown here is derived from an EMBL/GenBank/DDBJ whole genome shotgun (WGS) entry which is preliminary data.</text>
</comment>
<dbReference type="PANTHER" id="PTHR42659">
    <property type="entry name" value="XANTHINE DEHYDROGENASE SUBUNIT C-RELATED"/>
    <property type="match status" value="1"/>
</dbReference>
<dbReference type="AlphaFoldDB" id="A0A4S4FLI0"/>
<proteinExistence type="predicted"/>
<organism evidence="2 3">
    <name type="scientific">Naasia lichenicola</name>
    <dbReference type="NCBI Taxonomy" id="2565933"/>
    <lineage>
        <taxon>Bacteria</taxon>
        <taxon>Bacillati</taxon>
        <taxon>Actinomycetota</taxon>
        <taxon>Actinomycetes</taxon>
        <taxon>Micrococcales</taxon>
        <taxon>Microbacteriaceae</taxon>
        <taxon>Naasia</taxon>
    </lineage>
</organism>
<dbReference type="SUPFAM" id="SSF56176">
    <property type="entry name" value="FAD-binding/transporter-associated domain-like"/>
    <property type="match status" value="1"/>
</dbReference>
<dbReference type="GO" id="GO:0016491">
    <property type="term" value="F:oxidoreductase activity"/>
    <property type="evidence" value="ECO:0007669"/>
    <property type="project" value="InterPro"/>
</dbReference>
<reference evidence="2 3" key="1">
    <citation type="submission" date="2019-04" db="EMBL/GenBank/DDBJ databases">
        <authorList>
            <person name="Jiang L."/>
        </authorList>
    </citation>
    <scope>NUCLEOTIDE SEQUENCE [LARGE SCALE GENOMIC DNA]</scope>
    <source>
        <strain evidence="2 3">YIM 131853</strain>
    </source>
</reference>
<dbReference type="Pfam" id="PF00941">
    <property type="entry name" value="FAD_binding_5"/>
    <property type="match status" value="1"/>
</dbReference>
<dbReference type="Proteomes" id="UP000309133">
    <property type="component" value="Unassembled WGS sequence"/>
</dbReference>
<dbReference type="OrthoDB" id="3574189at2"/>
<dbReference type="EMBL" id="SSSM01000004">
    <property type="protein sequence ID" value="THG30934.1"/>
    <property type="molecule type" value="Genomic_DNA"/>
</dbReference>
<sequence>MDLNTVSSYRAARSREDLRLAPGERILGGGTWLYSEPQVTTTGLVDLTSMGWPAIEYPDGGGLRIGATCTIAELSKLPEREGWRAHPLFFQAATALLASFKIWNVATVGGNVCQSFSAGSMTSLCAALDATALIWTPDGTDYTVPVADLMTGNSTNNLADGEVLRWIDIPEHALRAHTGFRKIALAELGRSGAVLTGRVDEDGSAVFSITAATLTPNVLRYPILPSAARLQADSDAAVGYYDDPLGTADWRRGVSGVLLEEIRSELAVAEEVPR</sequence>
<evidence type="ECO:0000259" key="1">
    <source>
        <dbReference type="PROSITE" id="PS51387"/>
    </source>
</evidence>
<dbReference type="PANTHER" id="PTHR42659:SF9">
    <property type="entry name" value="XANTHINE DEHYDROGENASE FAD-BINDING SUBUNIT XDHB-RELATED"/>
    <property type="match status" value="1"/>
</dbReference>
<dbReference type="InterPro" id="IPR036318">
    <property type="entry name" value="FAD-bd_PCMH-like_sf"/>
</dbReference>
<protein>
    <submittedName>
        <fullName evidence="2">FAD-binding molybdopterin dehydrogenase</fullName>
    </submittedName>
</protein>
<dbReference type="InterPro" id="IPR002346">
    <property type="entry name" value="Mopterin_DH_FAD-bd"/>
</dbReference>
<dbReference type="InterPro" id="IPR016166">
    <property type="entry name" value="FAD-bd_PCMH"/>
</dbReference>
<dbReference type="InterPro" id="IPR051312">
    <property type="entry name" value="Diverse_Substr_Oxidored"/>
</dbReference>
<evidence type="ECO:0000313" key="2">
    <source>
        <dbReference type="EMBL" id="THG30934.1"/>
    </source>
</evidence>
<dbReference type="PROSITE" id="PS51387">
    <property type="entry name" value="FAD_PCMH"/>
    <property type="match status" value="1"/>
</dbReference>
<feature type="domain" description="FAD-binding PCMH-type" evidence="1">
    <location>
        <begin position="1"/>
        <end position="174"/>
    </location>
</feature>
<dbReference type="InterPro" id="IPR016169">
    <property type="entry name" value="FAD-bd_PCMH_sub2"/>
</dbReference>
<keyword evidence="3" id="KW-1185">Reference proteome</keyword>
<accession>A0A4S4FLI0</accession>
<dbReference type="GO" id="GO:0071949">
    <property type="term" value="F:FAD binding"/>
    <property type="evidence" value="ECO:0007669"/>
    <property type="project" value="InterPro"/>
</dbReference>
<dbReference type="Gene3D" id="3.30.465.10">
    <property type="match status" value="1"/>
</dbReference>
<name>A0A4S4FLI0_9MICO</name>
<gene>
    <name evidence="2" type="ORF">E6C64_09975</name>
</gene>
<evidence type="ECO:0000313" key="3">
    <source>
        <dbReference type="Proteomes" id="UP000309133"/>
    </source>
</evidence>